<dbReference type="AlphaFoldDB" id="A0A6J5UE82"/>
<name>A0A6J5UE82_PRUAR</name>
<protein>
    <submittedName>
        <fullName evidence="1">Uncharacterized protein</fullName>
    </submittedName>
</protein>
<dbReference type="Proteomes" id="UP000507222">
    <property type="component" value="Unassembled WGS sequence"/>
</dbReference>
<dbReference type="PANTHER" id="PTHR37760">
    <property type="entry name" value="CHAPERONE"/>
    <property type="match status" value="1"/>
</dbReference>
<organism evidence="1 2">
    <name type="scientific">Prunus armeniaca</name>
    <name type="common">Apricot</name>
    <name type="synonym">Armeniaca vulgaris</name>
    <dbReference type="NCBI Taxonomy" id="36596"/>
    <lineage>
        <taxon>Eukaryota</taxon>
        <taxon>Viridiplantae</taxon>
        <taxon>Streptophyta</taxon>
        <taxon>Embryophyta</taxon>
        <taxon>Tracheophyta</taxon>
        <taxon>Spermatophyta</taxon>
        <taxon>Magnoliopsida</taxon>
        <taxon>eudicotyledons</taxon>
        <taxon>Gunneridae</taxon>
        <taxon>Pentapetalae</taxon>
        <taxon>rosids</taxon>
        <taxon>fabids</taxon>
        <taxon>Rosales</taxon>
        <taxon>Rosaceae</taxon>
        <taxon>Amygdaloideae</taxon>
        <taxon>Amygdaleae</taxon>
        <taxon>Prunus</taxon>
    </lineage>
</organism>
<evidence type="ECO:0000313" key="1">
    <source>
        <dbReference type="EMBL" id="CAB4274766.1"/>
    </source>
</evidence>
<evidence type="ECO:0000313" key="2">
    <source>
        <dbReference type="Proteomes" id="UP000507222"/>
    </source>
</evidence>
<dbReference type="EMBL" id="CAEKDK010000003">
    <property type="protein sequence ID" value="CAB4274766.1"/>
    <property type="molecule type" value="Genomic_DNA"/>
</dbReference>
<reference evidence="1 2" key="1">
    <citation type="submission" date="2020-05" db="EMBL/GenBank/DDBJ databases">
        <authorList>
            <person name="Campoy J."/>
            <person name="Schneeberger K."/>
            <person name="Spophaly S."/>
        </authorList>
    </citation>
    <scope>NUCLEOTIDE SEQUENCE [LARGE SCALE GENOMIC DNA]</scope>
    <source>
        <strain evidence="1">PruArmRojPasFocal</strain>
    </source>
</reference>
<gene>
    <name evidence="1" type="ORF">CURHAP_LOCUS23362</name>
</gene>
<proteinExistence type="predicted"/>
<dbReference type="PANTHER" id="PTHR37760:SF1">
    <property type="entry name" value="CHAPERONE"/>
    <property type="match status" value="1"/>
</dbReference>
<accession>A0A6J5UE82</accession>
<sequence length="119" mass="13100">MVQFIKPQNRGKKATRLRHCFPKERLTLSSLSLSAVLWECARGVDSNLRMIACSRCKGVGLIKEGGLFGLNQIHDLYESVGGGDSKVRSISCTNCKSRGHFSCPDCSKTSVRICLSHLN</sequence>